<evidence type="ECO:0000313" key="6">
    <source>
        <dbReference type="Proteomes" id="UP001301958"/>
    </source>
</evidence>
<dbReference type="GO" id="GO:0016567">
    <property type="term" value="P:protein ubiquitination"/>
    <property type="evidence" value="ECO:0007669"/>
    <property type="project" value="TreeGrafter"/>
</dbReference>
<dbReference type="GO" id="GO:0044027">
    <property type="term" value="P:negative regulation of gene expression via chromosomal CpG island methylation"/>
    <property type="evidence" value="ECO:0007669"/>
    <property type="project" value="TreeGrafter"/>
</dbReference>
<evidence type="ECO:0000259" key="4">
    <source>
        <dbReference type="PROSITE" id="PS51015"/>
    </source>
</evidence>
<feature type="compositionally biased region" description="Low complexity" evidence="3">
    <location>
        <begin position="188"/>
        <end position="202"/>
    </location>
</feature>
<evidence type="ECO:0000256" key="3">
    <source>
        <dbReference type="SAM" id="MobiDB-lite"/>
    </source>
</evidence>
<dbReference type="InterPro" id="IPR003105">
    <property type="entry name" value="SRA_YDG"/>
</dbReference>
<dbReference type="SUPFAM" id="SSF88697">
    <property type="entry name" value="PUA domain-like"/>
    <property type="match status" value="1"/>
</dbReference>
<comment type="subcellular location">
    <subcellularLocation>
        <location evidence="2">Nucleus</location>
    </subcellularLocation>
</comment>
<proteinExistence type="predicted"/>
<name>A0AAN7BEH4_9PEZI</name>
<dbReference type="InterPro" id="IPR045134">
    <property type="entry name" value="UHRF1/2-like"/>
</dbReference>
<dbReference type="PROSITE" id="PS51015">
    <property type="entry name" value="YDG"/>
    <property type="match status" value="1"/>
</dbReference>
<sequence length="438" mass="48700">MGILSTAPKGSASQMKWQKKNKIITSVGKKPQGVTKNSPSPTSPLPITEGIAQLAMEQTLNSGPGDTLTNAIEIWNGSYEDGAKQLSMFALLCTKPDPQADRELFERRRKSVIAFLSHLEFTDIAVPTALQNRLARALKLYSPNPPLVKFLKAPIPEDIRTRVNDILEVFNERDWGNGNGLDNGNGAEGSTTPTTTTPAAGSRNRSENDGLSTAFVDPPPPDHPIWGVKGIMYGFIRVKPPKNSYSIRFNPALQHIRRNAKVFGHNGLTPGDWLPSRMAATFHGAHDHNVKGICGTPSQGAWSIVVSGSSVYSNLDRDEGDKLFYSADGSDKNTDRQRVIFESDSTRALAKSLETQEFVRVLRSAGTKRENHHCPSVGVRYDGLYRVVNKHERCNDNLGKYWSFELHRVEEQRSLEDIKKHVPTKEQIADEKKIKEWY</sequence>
<evidence type="ECO:0000256" key="2">
    <source>
        <dbReference type="PROSITE-ProRule" id="PRU00358"/>
    </source>
</evidence>
<keyword evidence="1 2" id="KW-0539">Nucleus</keyword>
<gene>
    <name evidence="5" type="ORF">QBC38DRAFT_66831</name>
</gene>
<dbReference type="AlphaFoldDB" id="A0AAN7BEH4"/>
<reference evidence="5" key="2">
    <citation type="submission" date="2023-05" db="EMBL/GenBank/DDBJ databases">
        <authorList>
            <consortium name="Lawrence Berkeley National Laboratory"/>
            <person name="Steindorff A."/>
            <person name="Hensen N."/>
            <person name="Bonometti L."/>
            <person name="Westerberg I."/>
            <person name="Brannstrom I.O."/>
            <person name="Guillou S."/>
            <person name="Cros-Aarteil S."/>
            <person name="Calhoun S."/>
            <person name="Haridas S."/>
            <person name="Kuo A."/>
            <person name="Mondo S."/>
            <person name="Pangilinan J."/>
            <person name="Riley R."/>
            <person name="Labutti K."/>
            <person name="Andreopoulos B."/>
            <person name="Lipzen A."/>
            <person name="Chen C."/>
            <person name="Yanf M."/>
            <person name="Daum C."/>
            <person name="Ng V."/>
            <person name="Clum A."/>
            <person name="Ohm R."/>
            <person name="Martin F."/>
            <person name="Silar P."/>
            <person name="Natvig D."/>
            <person name="Lalanne C."/>
            <person name="Gautier V."/>
            <person name="Ament-Velasquez S.L."/>
            <person name="Kruys A."/>
            <person name="Hutchinson M.I."/>
            <person name="Powell A.J."/>
            <person name="Barry K."/>
            <person name="Miller A.N."/>
            <person name="Grigoriev I.V."/>
            <person name="Debuchy R."/>
            <person name="Gladieux P."/>
            <person name="Thoren M.H."/>
            <person name="Johannesson H."/>
        </authorList>
    </citation>
    <scope>NUCLEOTIDE SEQUENCE</scope>
    <source>
        <strain evidence="5">CBS 990.96</strain>
    </source>
</reference>
<feature type="region of interest" description="Disordered" evidence="3">
    <location>
        <begin position="177"/>
        <end position="218"/>
    </location>
</feature>
<dbReference type="Gene3D" id="2.30.280.10">
    <property type="entry name" value="SRA-YDG"/>
    <property type="match status" value="1"/>
</dbReference>
<dbReference type="Proteomes" id="UP001301958">
    <property type="component" value="Unassembled WGS sequence"/>
</dbReference>
<accession>A0AAN7BEH4</accession>
<dbReference type="SMART" id="SM00466">
    <property type="entry name" value="SRA"/>
    <property type="match status" value="1"/>
</dbReference>
<dbReference type="InterPro" id="IPR015947">
    <property type="entry name" value="PUA-like_sf"/>
</dbReference>
<feature type="region of interest" description="Disordered" evidence="3">
    <location>
        <begin position="24"/>
        <end position="47"/>
    </location>
</feature>
<dbReference type="EMBL" id="MU865453">
    <property type="protein sequence ID" value="KAK4222816.1"/>
    <property type="molecule type" value="Genomic_DNA"/>
</dbReference>
<feature type="compositionally biased region" description="Gly residues" evidence="3">
    <location>
        <begin position="177"/>
        <end position="187"/>
    </location>
</feature>
<reference evidence="5" key="1">
    <citation type="journal article" date="2023" name="Mol. Phylogenet. Evol.">
        <title>Genome-scale phylogeny and comparative genomics of the fungal order Sordariales.</title>
        <authorList>
            <person name="Hensen N."/>
            <person name="Bonometti L."/>
            <person name="Westerberg I."/>
            <person name="Brannstrom I.O."/>
            <person name="Guillou S."/>
            <person name="Cros-Aarteil S."/>
            <person name="Calhoun S."/>
            <person name="Haridas S."/>
            <person name="Kuo A."/>
            <person name="Mondo S."/>
            <person name="Pangilinan J."/>
            <person name="Riley R."/>
            <person name="LaButti K."/>
            <person name="Andreopoulos B."/>
            <person name="Lipzen A."/>
            <person name="Chen C."/>
            <person name="Yan M."/>
            <person name="Daum C."/>
            <person name="Ng V."/>
            <person name="Clum A."/>
            <person name="Steindorff A."/>
            <person name="Ohm R.A."/>
            <person name="Martin F."/>
            <person name="Silar P."/>
            <person name="Natvig D.O."/>
            <person name="Lalanne C."/>
            <person name="Gautier V."/>
            <person name="Ament-Velasquez S.L."/>
            <person name="Kruys A."/>
            <person name="Hutchinson M.I."/>
            <person name="Powell A.J."/>
            <person name="Barry K."/>
            <person name="Miller A.N."/>
            <person name="Grigoriev I.V."/>
            <person name="Debuchy R."/>
            <person name="Gladieux P."/>
            <person name="Hiltunen Thoren M."/>
            <person name="Johannesson H."/>
        </authorList>
    </citation>
    <scope>NUCLEOTIDE SEQUENCE</scope>
    <source>
        <strain evidence="5">CBS 990.96</strain>
    </source>
</reference>
<organism evidence="5 6">
    <name type="scientific">Podospora fimiseda</name>
    <dbReference type="NCBI Taxonomy" id="252190"/>
    <lineage>
        <taxon>Eukaryota</taxon>
        <taxon>Fungi</taxon>
        <taxon>Dikarya</taxon>
        <taxon>Ascomycota</taxon>
        <taxon>Pezizomycotina</taxon>
        <taxon>Sordariomycetes</taxon>
        <taxon>Sordariomycetidae</taxon>
        <taxon>Sordariales</taxon>
        <taxon>Podosporaceae</taxon>
        <taxon>Podospora</taxon>
    </lineage>
</organism>
<evidence type="ECO:0000256" key="1">
    <source>
        <dbReference type="ARBA" id="ARBA00023242"/>
    </source>
</evidence>
<dbReference type="PANTHER" id="PTHR14140">
    <property type="entry name" value="E3 UBIQUITIN-PROTEIN LIGASE UHRF-RELATED"/>
    <property type="match status" value="1"/>
</dbReference>
<protein>
    <submittedName>
        <fullName evidence="5">PUA-like domain-containing protein</fullName>
    </submittedName>
</protein>
<evidence type="ECO:0000313" key="5">
    <source>
        <dbReference type="EMBL" id="KAK4222816.1"/>
    </source>
</evidence>
<dbReference type="GO" id="GO:0005634">
    <property type="term" value="C:nucleus"/>
    <property type="evidence" value="ECO:0007669"/>
    <property type="project" value="UniProtKB-SubCell"/>
</dbReference>
<dbReference type="InterPro" id="IPR036987">
    <property type="entry name" value="SRA-YDG_sf"/>
</dbReference>
<dbReference type="PANTHER" id="PTHR14140:SF27">
    <property type="entry name" value="OS04G0289800 PROTEIN"/>
    <property type="match status" value="1"/>
</dbReference>
<feature type="domain" description="YDG" evidence="4">
    <location>
        <begin position="263"/>
        <end position="408"/>
    </location>
</feature>
<dbReference type="Pfam" id="PF02182">
    <property type="entry name" value="SAD_SRA"/>
    <property type="match status" value="1"/>
</dbReference>
<dbReference type="GO" id="GO:0061630">
    <property type="term" value="F:ubiquitin protein ligase activity"/>
    <property type="evidence" value="ECO:0007669"/>
    <property type="project" value="TreeGrafter"/>
</dbReference>
<keyword evidence="6" id="KW-1185">Reference proteome</keyword>
<comment type="caution">
    <text evidence="5">The sequence shown here is derived from an EMBL/GenBank/DDBJ whole genome shotgun (WGS) entry which is preliminary data.</text>
</comment>